<dbReference type="InterPro" id="IPR010090">
    <property type="entry name" value="Phage_tape_meas"/>
</dbReference>
<keyword evidence="3" id="KW-0472">Membrane</keyword>
<proteinExistence type="predicted"/>
<dbReference type="PANTHER" id="PTHR37813:SF1">
    <property type="entry name" value="FELS-2 PROPHAGE PROTEIN"/>
    <property type="match status" value="1"/>
</dbReference>
<dbReference type="EMBL" id="BK015947">
    <property type="protein sequence ID" value="DAF86517.1"/>
    <property type="molecule type" value="Genomic_DNA"/>
</dbReference>
<keyword evidence="3" id="KW-0812">Transmembrane</keyword>
<sequence length="1140" mass="112838">MAAIGSKAVSVVGNGLKSLTTGAISAGTNFESAMSSVASISGATGNDLKELTSKAEQMGATTQFSATEAANAMEYMAMAGWKTKDMVSGIGGIMNLAAASGADLARTSDIVTDALTAFGKSASDSGTFADVMAAASSNANTNVEMMGETFKYVGAAAGAMGYSIQDIALATGLMANSGIKGSEAGTALRSVITRMAKPTKESSAAMKKLGLSMTDSKGRMKSFGTIMKDMRKGMEGMTEDQKASYAAMLGGQEAMSGVLAIANASEKDFNKLSKAIDNSKNAAQNMAKVKLDNLKGDVTILQSSMEGLGITIFDQVGGNLRGLVGTATDVVGKINEKLSNGKGIENFIYKMQLLQRKATPYWNALKINGIEAGKALGDAISAIITDISKLTGSFGSTDSIRNFSDMIGTAKDGIVTFSGFLENHSDTVAKVIVLLPKLLLAYKGFKVVGAIAPFMGIFASGILRLGKAGLSKIAPNLFKVAKGQEAAGKASSGSAKKMVASAKAFALMGVGVLTIGAGFYLLAQSAVAVANAGPGAVAVLAVLVGVVTGLTVGMTKMLSTMSGGTKKLSAMTPALLALGASILLASAGMAVLAYSAVQIAQAGPGAAAVLLGMVVALGALLLVAKSVAPAMTAGAAGFVAFGAAVLLAGAGIAVLSLAAISLANAGPVAIGVMVGMVAAVALLAAGAAVLGPALTVGAVGFIAFGAAIVLVATGALIASAALAIVAAVLPTVSQYGAQGAVAIAQLGAGLLAFGAGAAAAGIGAVVLGAGLTIVAAGLALVGAAVLVAAAGVLVLAAGAAVLGASLVVAGAGLTLMGAAFPLVAAGAMSSATGLAALLGAGTAASAVFVVLAGSSGAAAVTVGVFAASMITGAAGTAVMVVALKAVNSSMKSIAENAKSAEKSLTSMRSSVNVVNSGLDALGNKAKSAINALISQFSRGESKAKTSGIAVGNNYNSGVMAGMTAAVNTANVMSNMAVVAMRSAAGGAYSSGVYIGAGLARGLNSQVGPVRAAAAQLAAAAEAAIRAKAKIHSPSKVSDKLGGYYGIGFGNGILDKVKYVKKAVMHLIDIPTMVAAPEIGVNLRNGSEDLEETYNYTRNARYTLYVPVEVDGRQIAKATATYTKEEIEKQQKRDLRKKGKR</sequence>
<feature type="transmembrane region" description="Helical" evidence="3">
    <location>
        <begin position="575"/>
        <end position="597"/>
    </location>
</feature>
<evidence type="ECO:0000256" key="1">
    <source>
        <dbReference type="ARBA" id="ARBA00022465"/>
    </source>
</evidence>
<reference evidence="5" key="1">
    <citation type="journal article" date="2021" name="Proc. Natl. Acad. Sci. U.S.A.">
        <title>A Catalog of Tens of Thousands of Viruses from Human Metagenomes Reveals Hidden Associations with Chronic Diseases.</title>
        <authorList>
            <person name="Tisza M.J."/>
            <person name="Buck C.B."/>
        </authorList>
    </citation>
    <scope>NUCLEOTIDE SEQUENCE</scope>
    <source>
        <strain evidence="5">CtkI07</strain>
    </source>
</reference>
<feature type="transmembrane region" description="Helical" evidence="3">
    <location>
        <begin position="444"/>
        <end position="463"/>
    </location>
</feature>
<dbReference type="PANTHER" id="PTHR37813">
    <property type="entry name" value="FELS-2 PROPHAGE PROTEIN"/>
    <property type="match status" value="1"/>
</dbReference>
<name>A0A8S5TWC4_9CAUD</name>
<feature type="transmembrane region" description="Helical" evidence="3">
    <location>
        <begin position="858"/>
        <end position="883"/>
    </location>
</feature>
<keyword evidence="1" id="KW-1245">Viral tail assembly</keyword>
<evidence type="ECO:0000259" key="4">
    <source>
        <dbReference type="Pfam" id="PF10145"/>
    </source>
</evidence>
<dbReference type="Pfam" id="PF10145">
    <property type="entry name" value="PhageMin_Tail"/>
    <property type="match status" value="1"/>
</dbReference>
<feature type="transmembrane region" description="Helical" evidence="3">
    <location>
        <begin position="535"/>
        <end position="554"/>
    </location>
</feature>
<dbReference type="NCBIfam" id="TIGR01760">
    <property type="entry name" value="tape_meas_TP901"/>
    <property type="match status" value="1"/>
</dbReference>
<organism evidence="5">
    <name type="scientific">Siphoviridae sp. ctkI07</name>
    <dbReference type="NCBI Taxonomy" id="2825640"/>
    <lineage>
        <taxon>Viruses</taxon>
        <taxon>Duplodnaviria</taxon>
        <taxon>Heunggongvirae</taxon>
        <taxon>Uroviricota</taxon>
        <taxon>Caudoviricetes</taxon>
    </lineage>
</organism>
<feature type="transmembrane region" description="Helical" evidence="3">
    <location>
        <begin position="504"/>
        <end position="523"/>
    </location>
</feature>
<accession>A0A8S5TWC4</accession>
<feature type="transmembrane region" description="Helical" evidence="3">
    <location>
        <begin position="831"/>
        <end position="852"/>
    </location>
</feature>
<evidence type="ECO:0000313" key="5">
    <source>
        <dbReference type="EMBL" id="DAF86517.1"/>
    </source>
</evidence>
<feature type="transmembrane region" description="Helical" evidence="3">
    <location>
        <begin position="668"/>
        <end position="690"/>
    </location>
</feature>
<feature type="transmembrane region" description="Helical" evidence="3">
    <location>
        <begin position="773"/>
        <end position="796"/>
    </location>
</feature>
<dbReference type="GO" id="GO:0098003">
    <property type="term" value="P:viral tail assembly"/>
    <property type="evidence" value="ECO:0007669"/>
    <property type="project" value="UniProtKB-KW"/>
</dbReference>
<feature type="transmembrane region" description="Helical" evidence="3">
    <location>
        <begin position="802"/>
        <end position="824"/>
    </location>
</feature>
<protein>
    <submittedName>
        <fullName evidence="5">Minor tail protein</fullName>
    </submittedName>
</protein>
<keyword evidence="3" id="KW-1133">Transmembrane helix</keyword>
<evidence type="ECO:0000256" key="2">
    <source>
        <dbReference type="ARBA" id="ARBA00022612"/>
    </source>
</evidence>
<feature type="transmembrane region" description="Helical" evidence="3">
    <location>
        <begin position="635"/>
        <end position="662"/>
    </location>
</feature>
<keyword evidence="2" id="KW-1188">Viral release from host cell</keyword>
<feature type="transmembrane region" description="Helical" evidence="3">
    <location>
        <begin position="741"/>
        <end position="766"/>
    </location>
</feature>
<feature type="domain" description="Phage tail tape measure protein" evidence="4">
    <location>
        <begin position="54"/>
        <end position="251"/>
    </location>
</feature>
<evidence type="ECO:0000256" key="3">
    <source>
        <dbReference type="SAM" id="Phobius"/>
    </source>
</evidence>
<feature type="transmembrane region" description="Helical" evidence="3">
    <location>
        <begin position="603"/>
        <end position="623"/>
    </location>
</feature>
<feature type="transmembrane region" description="Helical" evidence="3">
    <location>
        <begin position="702"/>
        <end position="729"/>
    </location>
</feature>